<evidence type="ECO:0000256" key="3">
    <source>
        <dbReference type="ARBA" id="ARBA00023125"/>
    </source>
</evidence>
<dbReference type="CDD" id="cd01107">
    <property type="entry name" value="HTH_BmrR"/>
    <property type="match status" value="1"/>
</dbReference>
<evidence type="ECO:0000256" key="1">
    <source>
        <dbReference type="ARBA" id="ARBA00022491"/>
    </source>
</evidence>
<evidence type="ECO:0000256" key="2">
    <source>
        <dbReference type="ARBA" id="ARBA00023015"/>
    </source>
</evidence>
<dbReference type="Pfam" id="PF00376">
    <property type="entry name" value="MerR"/>
    <property type="match status" value="1"/>
</dbReference>
<dbReference type="Gene3D" id="1.10.1660.10">
    <property type="match status" value="1"/>
</dbReference>
<dbReference type="SUPFAM" id="SSF55136">
    <property type="entry name" value="Probable bacterial effector-binding domain"/>
    <property type="match status" value="1"/>
</dbReference>
<dbReference type="AlphaFoldDB" id="A0A0A7FX95"/>
<dbReference type="EMBL" id="CP006905">
    <property type="protein sequence ID" value="AIY84198.1"/>
    <property type="molecule type" value="Genomic_DNA"/>
</dbReference>
<dbReference type="PROSITE" id="PS50937">
    <property type="entry name" value="HTH_MERR_2"/>
    <property type="match status" value="1"/>
</dbReference>
<gene>
    <name evidence="6" type="ORF">U729_2199</name>
</gene>
<dbReference type="InterPro" id="IPR047057">
    <property type="entry name" value="MerR_fam"/>
</dbReference>
<dbReference type="RefSeq" id="WP_039314853.1">
    <property type="nucleotide sequence ID" value="NZ_CP006905.1"/>
</dbReference>
<evidence type="ECO:0000256" key="4">
    <source>
        <dbReference type="ARBA" id="ARBA00023163"/>
    </source>
</evidence>
<evidence type="ECO:0000259" key="5">
    <source>
        <dbReference type="PROSITE" id="PS50937"/>
    </source>
</evidence>
<dbReference type="Proteomes" id="UP000030635">
    <property type="component" value="Chromosome"/>
</dbReference>
<dbReference type="PANTHER" id="PTHR30204:SF69">
    <property type="entry name" value="MERR-FAMILY TRANSCRIPTIONAL REGULATOR"/>
    <property type="match status" value="1"/>
</dbReference>
<accession>A0A0A7FX95</accession>
<dbReference type="InterPro" id="IPR011256">
    <property type="entry name" value="Reg_factor_effector_dom_sf"/>
</dbReference>
<proteinExistence type="predicted"/>
<dbReference type="GO" id="GO:0003700">
    <property type="term" value="F:DNA-binding transcription factor activity"/>
    <property type="evidence" value="ECO:0007669"/>
    <property type="project" value="InterPro"/>
</dbReference>
<feature type="domain" description="HTH merR-type" evidence="5">
    <location>
        <begin position="4"/>
        <end position="74"/>
    </location>
</feature>
<keyword evidence="4" id="KW-0804">Transcription</keyword>
<dbReference type="InterPro" id="IPR000551">
    <property type="entry name" value="MerR-type_HTH_dom"/>
</dbReference>
<dbReference type="eggNOG" id="COG0789">
    <property type="taxonomic scope" value="Bacteria"/>
</dbReference>
<keyword evidence="2" id="KW-0805">Transcription regulation</keyword>
<dbReference type="STRING" id="1561.NPD11_811"/>
<dbReference type="OrthoDB" id="9773308at2"/>
<dbReference type="GO" id="GO:0003677">
    <property type="term" value="F:DNA binding"/>
    <property type="evidence" value="ECO:0007669"/>
    <property type="project" value="UniProtKB-KW"/>
</dbReference>
<keyword evidence="3" id="KW-0238">DNA-binding</keyword>
<dbReference type="KEGG" id="cbv:U729_2199"/>
<keyword evidence="7" id="KW-1185">Reference proteome</keyword>
<dbReference type="SUPFAM" id="SSF46955">
    <property type="entry name" value="Putative DNA-binding domain"/>
    <property type="match status" value="1"/>
</dbReference>
<dbReference type="InterPro" id="IPR009061">
    <property type="entry name" value="DNA-bd_dom_put_sf"/>
</dbReference>
<evidence type="ECO:0000313" key="6">
    <source>
        <dbReference type="EMBL" id="AIY84198.1"/>
    </source>
</evidence>
<organism evidence="6 7">
    <name type="scientific">Clostridium baratii str. Sullivan</name>
    <dbReference type="NCBI Taxonomy" id="1415775"/>
    <lineage>
        <taxon>Bacteria</taxon>
        <taxon>Bacillati</taxon>
        <taxon>Bacillota</taxon>
        <taxon>Clostridia</taxon>
        <taxon>Eubacteriales</taxon>
        <taxon>Clostridiaceae</taxon>
        <taxon>Clostridium</taxon>
    </lineage>
</organism>
<sequence length="268" mass="31564">MKNLYSIGEVSKIKEVTIKALRYYHKMGILIPKYIDKITGYRYYSIDQFIYIDIIKGCRALGTSIVELQEIFKECDTDKLLKFLQLKRYEAEENIRKMQEIIKNIDTLNEVVERSNDISKNDEISIDFFDKRYIVVAPCKEVGDLKELIYYSDLEKIVKEKSIETSVERGIIYNFNSDGDIEPRYVFYGVQENSNIEINDNIKVLPSGQYLTVSYSKENMDKCKRKISNYIKEKNLKVKSLIELDLVNDLFNTESYNCQIQMLIENKF</sequence>
<dbReference type="HOGENOM" id="CLU_065103_0_0_9"/>
<dbReference type="SMART" id="SM00422">
    <property type="entry name" value="HTH_MERR"/>
    <property type="match status" value="1"/>
</dbReference>
<reference evidence="6 7" key="1">
    <citation type="journal article" date="2015" name="Infect. Genet. Evol.">
        <title>Genomic sequences of six botulinum neurotoxin-producing strains representing three clostridial species illustrate the mobility and diversity of botulinum neurotoxin genes.</title>
        <authorList>
            <person name="Smith T.J."/>
            <person name="Hill K.K."/>
            <person name="Xie G."/>
            <person name="Foley B.T."/>
            <person name="Williamson C.H."/>
            <person name="Foster J.T."/>
            <person name="Johnson S.L."/>
            <person name="Chertkov O."/>
            <person name="Teshima H."/>
            <person name="Gibbons H.S."/>
            <person name="Johnsky L.A."/>
            <person name="Karavis M.A."/>
            <person name="Smith L.A."/>
        </authorList>
    </citation>
    <scope>NUCLEOTIDE SEQUENCE [LARGE SCALE GENOMIC DNA]</scope>
    <source>
        <strain evidence="6">Sullivan</strain>
    </source>
</reference>
<evidence type="ECO:0000313" key="7">
    <source>
        <dbReference type="Proteomes" id="UP000030635"/>
    </source>
</evidence>
<name>A0A0A7FX95_9CLOT</name>
<keyword evidence="1" id="KW-0678">Repressor</keyword>
<protein>
    <submittedName>
        <fullName evidence="6">MerR regulatory family protein</fullName>
    </submittedName>
</protein>
<dbReference type="PANTHER" id="PTHR30204">
    <property type="entry name" value="REDOX-CYCLING DRUG-SENSING TRANSCRIPTIONAL ACTIVATOR SOXR"/>
    <property type="match status" value="1"/>
</dbReference>